<dbReference type="OrthoDB" id="581689at2"/>
<dbReference type="RefSeq" id="WP_068206208.1">
    <property type="nucleotide sequence ID" value="NZ_CP013355.1"/>
</dbReference>
<reference evidence="2 3" key="2">
    <citation type="journal article" date="2016" name="Int. J. Syst. Evol. Microbiol.">
        <title>Lutibacter profundi sp. nov., isolated from a deep-sea hydrothermal system on the Arctic Mid-Ocean Ridge and emended description of the genus Lutibacter.</title>
        <authorList>
            <person name="Le Moine Bauer S."/>
            <person name="Roalkvam I."/>
            <person name="Steen I.H."/>
            <person name="Dahle H."/>
        </authorList>
    </citation>
    <scope>NUCLEOTIDE SEQUENCE [LARGE SCALE GENOMIC DNA]</scope>
    <source>
        <strain evidence="2 3">LP1</strain>
    </source>
</reference>
<feature type="transmembrane region" description="Helical" evidence="1">
    <location>
        <begin position="7"/>
        <end position="25"/>
    </location>
</feature>
<protein>
    <submittedName>
        <fullName evidence="2">Uncharacterized protein</fullName>
    </submittedName>
</protein>
<dbReference type="KEGG" id="lut:Lupro_03205"/>
<name>A0A0X8G5C4_9FLAO</name>
<dbReference type="EMBL" id="CP013355">
    <property type="protein sequence ID" value="AMC10320.1"/>
    <property type="molecule type" value="Genomic_DNA"/>
</dbReference>
<organism evidence="2 3">
    <name type="scientific">Lutibacter profundi</name>
    <dbReference type="NCBI Taxonomy" id="1622118"/>
    <lineage>
        <taxon>Bacteria</taxon>
        <taxon>Pseudomonadati</taxon>
        <taxon>Bacteroidota</taxon>
        <taxon>Flavobacteriia</taxon>
        <taxon>Flavobacteriales</taxon>
        <taxon>Flavobacteriaceae</taxon>
        <taxon>Lutibacter</taxon>
    </lineage>
</organism>
<dbReference type="AlphaFoldDB" id="A0A0X8G5C4"/>
<dbReference type="PATRIC" id="fig|1622118.3.peg.679"/>
<evidence type="ECO:0000256" key="1">
    <source>
        <dbReference type="SAM" id="Phobius"/>
    </source>
</evidence>
<proteinExistence type="predicted"/>
<sequence length="345" mass="39454">MELKKTLIATIILSIIAITTWELYWRSQGLHPTLSDEKALWAKERAKLENATKNDIVLIGASRTYFDIQKKVWEKETGIKAIQLSSTGSTPLPAFRDIVENTNYNGTLIVGITPAVFFSTTYPKAPPWHRIQSKVDYYFDMTYAQKANYFLSVPLQENLVLMSADEEEWADDIDLKSLLRRVDLGKRTEKIKMPPFYNFGDVSLDRNIAMSKRAATDTAFANSIIRVWHFFGRTSPPPDKDTATAFFMKDVEKFIARGGNLILIRPPSSGGTRMAENKFFSRERFWDSLVGLTKVKSYHFEDYTQLKNLTCPEESHLSKEDADYFTKELAGILMQKKAITNIKTN</sequence>
<dbReference type="Proteomes" id="UP000059672">
    <property type="component" value="Chromosome"/>
</dbReference>
<reference evidence="3" key="1">
    <citation type="submission" date="2015-12" db="EMBL/GenBank/DDBJ databases">
        <title>Complete genome sequence of Lutibacter profundus strain LP1.</title>
        <authorList>
            <person name="Wissuwa J."/>
            <person name="Le Moine Bauer S."/>
            <person name="Stokke R."/>
            <person name="Dahle H."/>
            <person name="Steen I.H."/>
        </authorList>
    </citation>
    <scope>NUCLEOTIDE SEQUENCE [LARGE SCALE GENOMIC DNA]</scope>
    <source>
        <strain evidence="3">LP1</strain>
    </source>
</reference>
<keyword evidence="1" id="KW-1133">Transmembrane helix</keyword>
<keyword evidence="3" id="KW-1185">Reference proteome</keyword>
<dbReference type="STRING" id="1622118.Lupro_03205"/>
<gene>
    <name evidence="2" type="ORF">Lupro_03205</name>
</gene>
<evidence type="ECO:0000313" key="2">
    <source>
        <dbReference type="EMBL" id="AMC10320.1"/>
    </source>
</evidence>
<evidence type="ECO:0000313" key="3">
    <source>
        <dbReference type="Proteomes" id="UP000059672"/>
    </source>
</evidence>
<keyword evidence="1" id="KW-0472">Membrane</keyword>
<accession>A0A0X8G5C4</accession>
<keyword evidence="1" id="KW-0812">Transmembrane</keyword>